<proteinExistence type="inferred from homology"/>
<evidence type="ECO:0000256" key="4">
    <source>
        <dbReference type="ARBA" id="ARBA00035315"/>
    </source>
</evidence>
<dbReference type="InterPro" id="IPR027437">
    <property type="entry name" value="Rbsml_uS13_C"/>
</dbReference>
<organism evidence="7 8">
    <name type="scientific">Candidatus Collierbacteria bacterium CG17_big_fil_post_rev_8_21_14_2_50_45_7</name>
    <dbReference type="NCBI Taxonomy" id="1974536"/>
    <lineage>
        <taxon>Bacteria</taxon>
        <taxon>Candidatus Collieribacteriota</taxon>
    </lineage>
</organism>
<dbReference type="PIRSF" id="PIRSF002134">
    <property type="entry name" value="Ribosomal_S13"/>
    <property type="match status" value="1"/>
</dbReference>
<dbReference type="GO" id="GO:0006412">
    <property type="term" value="P:translation"/>
    <property type="evidence" value="ECO:0007669"/>
    <property type="project" value="InterPro"/>
</dbReference>
<dbReference type="PROSITE" id="PS50159">
    <property type="entry name" value="RIBOSOMAL_S13_2"/>
    <property type="match status" value="1"/>
</dbReference>
<dbReference type="GO" id="GO:0005829">
    <property type="term" value="C:cytosol"/>
    <property type="evidence" value="ECO:0007669"/>
    <property type="project" value="TreeGrafter"/>
</dbReference>
<evidence type="ECO:0000256" key="1">
    <source>
        <dbReference type="ARBA" id="ARBA00008080"/>
    </source>
</evidence>
<comment type="similarity">
    <text evidence="1 5">Belongs to the universal ribosomal protein uS13 family.</text>
</comment>
<dbReference type="Gene3D" id="1.10.8.50">
    <property type="match status" value="1"/>
</dbReference>
<evidence type="ECO:0000256" key="5">
    <source>
        <dbReference type="RuleBase" id="RU003830"/>
    </source>
</evidence>
<dbReference type="InterPro" id="IPR001892">
    <property type="entry name" value="Ribosomal_uS13"/>
</dbReference>
<accession>A0A2M7FRD9</accession>
<protein>
    <recommendedName>
        <fullName evidence="4">30S ribosomal protein S13</fullName>
    </recommendedName>
</protein>
<comment type="caution">
    <text evidence="7">The sequence shown here is derived from an EMBL/GenBank/DDBJ whole genome shotgun (WGS) entry which is preliminary data.</text>
</comment>
<dbReference type="SUPFAM" id="SSF46946">
    <property type="entry name" value="S13-like H2TH domain"/>
    <property type="match status" value="1"/>
</dbReference>
<evidence type="ECO:0000256" key="3">
    <source>
        <dbReference type="ARBA" id="ARBA00023274"/>
    </source>
</evidence>
<name>A0A2M7FRD9_9BACT</name>
<dbReference type="GO" id="GO:0003723">
    <property type="term" value="F:RNA binding"/>
    <property type="evidence" value="ECO:0007669"/>
    <property type="project" value="InterPro"/>
</dbReference>
<gene>
    <name evidence="7" type="primary">rpsM</name>
    <name evidence="7" type="ORF">COW38_00545</name>
</gene>
<feature type="non-terminal residue" evidence="7">
    <location>
        <position position="1"/>
    </location>
</feature>
<dbReference type="GO" id="GO:0003735">
    <property type="term" value="F:structural constituent of ribosome"/>
    <property type="evidence" value="ECO:0007669"/>
    <property type="project" value="InterPro"/>
</dbReference>
<reference evidence="8" key="1">
    <citation type="submission" date="2017-09" db="EMBL/GenBank/DDBJ databases">
        <title>Depth-based differentiation of microbial function through sediment-hosted aquifers and enrichment of novel symbionts in the deep terrestrial subsurface.</title>
        <authorList>
            <person name="Probst A.J."/>
            <person name="Ladd B."/>
            <person name="Jarett J.K."/>
            <person name="Geller-Mcgrath D.E."/>
            <person name="Sieber C.M.K."/>
            <person name="Emerson J.B."/>
            <person name="Anantharaman K."/>
            <person name="Thomas B.C."/>
            <person name="Malmstrom R."/>
            <person name="Stieglmeier M."/>
            <person name="Klingl A."/>
            <person name="Woyke T."/>
            <person name="Ryan C.M."/>
            <person name="Banfield J.F."/>
        </authorList>
    </citation>
    <scope>NUCLEOTIDE SEQUENCE [LARGE SCALE GENOMIC DNA]</scope>
</reference>
<keyword evidence="2 5" id="KW-0689">Ribosomal protein</keyword>
<feature type="region of interest" description="Disordered" evidence="6">
    <location>
        <begin position="55"/>
        <end position="80"/>
    </location>
</feature>
<dbReference type="PANTHER" id="PTHR10871">
    <property type="entry name" value="30S RIBOSOMAL PROTEIN S13/40S RIBOSOMAL PROTEIN S18"/>
    <property type="match status" value="1"/>
</dbReference>
<evidence type="ECO:0000256" key="2">
    <source>
        <dbReference type="ARBA" id="ARBA00022980"/>
    </source>
</evidence>
<dbReference type="EMBL" id="PFFO01000024">
    <property type="protein sequence ID" value="PIW08549.1"/>
    <property type="molecule type" value="Genomic_DNA"/>
</dbReference>
<evidence type="ECO:0000313" key="8">
    <source>
        <dbReference type="Proteomes" id="UP000230556"/>
    </source>
</evidence>
<evidence type="ECO:0000256" key="6">
    <source>
        <dbReference type="SAM" id="MobiDB-lite"/>
    </source>
</evidence>
<dbReference type="PANTHER" id="PTHR10871:SF1">
    <property type="entry name" value="SMALL RIBOSOMAL SUBUNIT PROTEIN US13M"/>
    <property type="match status" value="1"/>
</dbReference>
<dbReference type="Gene3D" id="4.10.910.10">
    <property type="entry name" value="30s ribosomal protein s13, domain 2"/>
    <property type="match status" value="1"/>
</dbReference>
<dbReference type="AlphaFoldDB" id="A0A2M7FRD9"/>
<dbReference type="Pfam" id="PF00416">
    <property type="entry name" value="Ribosomal_S13"/>
    <property type="match status" value="1"/>
</dbReference>
<keyword evidence="3 5" id="KW-0687">Ribonucleoprotein</keyword>
<evidence type="ECO:0000313" key="7">
    <source>
        <dbReference type="EMBL" id="PIW08549.1"/>
    </source>
</evidence>
<sequence length="102" mass="11462">SKLILDKAKIDPNLRAKDLTAEGVAKLQKVIEEFKVEGDLRKEIRENIQRLKRIGTYRGSRHSTGLPSHGQRTRTNARTLRGKRKTIGAMKKEDAAKVGGEK</sequence>
<dbReference type="GO" id="GO:0015935">
    <property type="term" value="C:small ribosomal subunit"/>
    <property type="evidence" value="ECO:0007669"/>
    <property type="project" value="TreeGrafter"/>
</dbReference>
<dbReference type="Proteomes" id="UP000230556">
    <property type="component" value="Unassembled WGS sequence"/>
</dbReference>
<dbReference type="InterPro" id="IPR010979">
    <property type="entry name" value="Ribosomal_uS13-like_H2TH"/>
</dbReference>